<feature type="transmembrane region" description="Helical" evidence="21">
    <location>
        <begin position="159"/>
        <end position="183"/>
    </location>
</feature>
<dbReference type="GO" id="GO:0016323">
    <property type="term" value="C:basolateral plasma membrane"/>
    <property type="evidence" value="ECO:0007669"/>
    <property type="project" value="UniProtKB-SubCell"/>
</dbReference>
<evidence type="ECO:0000256" key="20">
    <source>
        <dbReference type="RuleBase" id="RU000477"/>
    </source>
</evidence>
<dbReference type="OMA" id="PAMVANH"/>
<dbReference type="PRINTS" id="PR00783">
    <property type="entry name" value="MINTRINSICP"/>
</dbReference>
<evidence type="ECO:0000256" key="6">
    <source>
        <dbReference type="ARBA" id="ARBA00022448"/>
    </source>
</evidence>
<dbReference type="InterPro" id="IPR023277">
    <property type="entry name" value="Aquaporin_8"/>
</dbReference>
<evidence type="ECO:0000256" key="13">
    <source>
        <dbReference type="ARBA" id="ARBA00023136"/>
    </source>
</evidence>
<evidence type="ECO:0000256" key="19">
    <source>
        <dbReference type="ARBA" id="ARBA00046979"/>
    </source>
</evidence>
<comment type="subunit">
    <text evidence="19">Homotetramer. The tetramers can form oligomeric arrays in membranes. The size of the oligomers differs between tissues and is smaller in skeletal muscle than in brain. Interaction between AQP4 oligomeric arrays in close-by cells can contribute to cell-cell adhesion. Part of a complex containing MLC1, TRPV4, HEPACAM and ATP1B1.</text>
</comment>
<keyword evidence="17" id="KW-0449">Lipoprotein</keyword>
<feature type="transmembrane region" description="Helical" evidence="21">
    <location>
        <begin position="77"/>
        <end position="96"/>
    </location>
</feature>
<evidence type="ECO:0000256" key="11">
    <source>
        <dbReference type="ARBA" id="ARBA00022753"/>
    </source>
</evidence>
<feature type="transmembrane region" description="Helical" evidence="21">
    <location>
        <begin position="241"/>
        <end position="262"/>
    </location>
</feature>
<evidence type="ECO:0000256" key="8">
    <source>
        <dbReference type="ARBA" id="ARBA00022553"/>
    </source>
</evidence>
<dbReference type="Gene3D" id="1.20.1080.10">
    <property type="entry name" value="Glycerol uptake facilitator protein"/>
    <property type="match status" value="1"/>
</dbReference>
<keyword evidence="6 20" id="KW-0813">Transport</keyword>
<dbReference type="GO" id="GO:0042383">
    <property type="term" value="C:sarcolemma"/>
    <property type="evidence" value="ECO:0007669"/>
    <property type="project" value="UniProtKB-SubCell"/>
</dbReference>
<dbReference type="AlphaFoldDB" id="A0A3Q3VQ60"/>
<keyword evidence="8" id="KW-0597">Phosphoprotein</keyword>
<evidence type="ECO:0000256" key="12">
    <source>
        <dbReference type="ARBA" id="ARBA00022989"/>
    </source>
</evidence>
<evidence type="ECO:0000256" key="16">
    <source>
        <dbReference type="ARBA" id="ARBA00023273"/>
    </source>
</evidence>
<evidence type="ECO:0000313" key="23">
    <source>
        <dbReference type="Proteomes" id="UP000261620"/>
    </source>
</evidence>
<dbReference type="Ensembl" id="ENSMMOT00000004379.1">
    <property type="protein sequence ID" value="ENSMMOP00000004301.1"/>
    <property type="gene ID" value="ENSMMOG00000003387.1"/>
</dbReference>
<name>A0A3Q3VQ60_MOLML</name>
<dbReference type="FunFam" id="1.20.1080.10:FF:000019">
    <property type="entry name" value="AQuaPorin or aquaglyceroporin related"/>
    <property type="match status" value="1"/>
</dbReference>
<keyword evidence="14" id="KW-0564">Palmitate</keyword>
<dbReference type="InterPro" id="IPR022357">
    <property type="entry name" value="MIP_CS"/>
</dbReference>
<dbReference type="InterPro" id="IPR000425">
    <property type="entry name" value="MIP"/>
</dbReference>
<evidence type="ECO:0000256" key="7">
    <source>
        <dbReference type="ARBA" id="ARBA00022475"/>
    </source>
</evidence>
<organism evidence="22 23">
    <name type="scientific">Mola mola</name>
    <name type="common">Ocean sunfish</name>
    <name type="synonym">Tetraodon mola</name>
    <dbReference type="NCBI Taxonomy" id="94237"/>
    <lineage>
        <taxon>Eukaryota</taxon>
        <taxon>Metazoa</taxon>
        <taxon>Chordata</taxon>
        <taxon>Craniata</taxon>
        <taxon>Vertebrata</taxon>
        <taxon>Euteleostomi</taxon>
        <taxon>Actinopterygii</taxon>
        <taxon>Neopterygii</taxon>
        <taxon>Teleostei</taxon>
        <taxon>Neoteleostei</taxon>
        <taxon>Acanthomorphata</taxon>
        <taxon>Eupercaria</taxon>
        <taxon>Tetraodontiformes</taxon>
        <taxon>Molidae</taxon>
        <taxon>Mola</taxon>
    </lineage>
</organism>
<dbReference type="GO" id="GO:0010008">
    <property type="term" value="C:endosome membrane"/>
    <property type="evidence" value="ECO:0007669"/>
    <property type="project" value="UniProtKB-SubCell"/>
</dbReference>
<keyword evidence="12 21" id="KW-1133">Transmembrane helix</keyword>
<keyword evidence="7" id="KW-1003">Cell membrane</keyword>
<dbReference type="PANTHER" id="PTHR19139">
    <property type="entry name" value="AQUAPORIN TRANSPORTER"/>
    <property type="match status" value="1"/>
</dbReference>
<keyword evidence="9 20" id="KW-0812">Transmembrane</keyword>
<reference evidence="22" key="1">
    <citation type="submission" date="2025-08" db="UniProtKB">
        <authorList>
            <consortium name="Ensembl"/>
        </authorList>
    </citation>
    <scope>IDENTIFICATION</scope>
</reference>
<dbReference type="PROSITE" id="PS00221">
    <property type="entry name" value="MIP"/>
    <property type="match status" value="1"/>
</dbReference>
<evidence type="ECO:0000256" key="3">
    <source>
        <dbReference type="ARBA" id="ARBA00004554"/>
    </source>
</evidence>
<dbReference type="Pfam" id="PF00230">
    <property type="entry name" value="MIP"/>
    <property type="match status" value="1"/>
</dbReference>
<keyword evidence="13 21" id="KW-0472">Membrane</keyword>
<dbReference type="PRINTS" id="PR02020">
    <property type="entry name" value="AQUAPORIN8"/>
</dbReference>
<dbReference type="Proteomes" id="UP000261620">
    <property type="component" value="Unplaced"/>
</dbReference>
<dbReference type="InterPro" id="IPR034294">
    <property type="entry name" value="Aquaporin_transptr"/>
</dbReference>
<feature type="transmembrane region" description="Helical" evidence="21">
    <location>
        <begin position="190"/>
        <end position="210"/>
    </location>
</feature>
<comment type="similarity">
    <text evidence="5 20">Belongs to the MIP/aquaporin (TC 1.A.8) family.</text>
</comment>
<dbReference type="SUPFAM" id="SSF81338">
    <property type="entry name" value="Aquaporin-like"/>
    <property type="match status" value="1"/>
</dbReference>
<evidence type="ECO:0000256" key="21">
    <source>
        <dbReference type="SAM" id="Phobius"/>
    </source>
</evidence>
<evidence type="ECO:0000256" key="9">
    <source>
        <dbReference type="ARBA" id="ARBA00022692"/>
    </source>
</evidence>
<keyword evidence="10" id="KW-0677">Repeat</keyword>
<evidence type="ECO:0000256" key="1">
    <source>
        <dbReference type="ARBA" id="ARBA00004316"/>
    </source>
</evidence>
<proteinExistence type="inferred from homology"/>
<dbReference type="GO" id="GO:0015250">
    <property type="term" value="F:water channel activity"/>
    <property type="evidence" value="ECO:0007669"/>
    <property type="project" value="TreeGrafter"/>
</dbReference>
<accession>A0A3Q3VQ60</accession>
<keyword evidence="23" id="KW-1185">Reference proteome</keyword>
<dbReference type="STRING" id="94237.ENSMMOP00000004301"/>
<evidence type="ECO:0000256" key="4">
    <source>
        <dbReference type="ARBA" id="ARBA00004608"/>
    </source>
</evidence>
<comment type="subcellular location">
    <subcellularLocation>
        <location evidence="3">Basolateral cell membrane</location>
        <topology evidence="3">Multi-pass membrane protein</topology>
    </subcellularLocation>
    <subcellularLocation>
        <location evidence="2">Cell membrane</location>
        <location evidence="2">Sarcolemma</location>
        <topology evidence="2">Multi-pass membrane protein</topology>
    </subcellularLocation>
    <subcellularLocation>
        <location evidence="1">Cell projection</location>
    </subcellularLocation>
    <subcellularLocation>
        <location evidence="4">Endosome membrane</location>
    </subcellularLocation>
</comment>
<evidence type="ECO:0000256" key="14">
    <source>
        <dbReference type="ARBA" id="ARBA00023139"/>
    </source>
</evidence>
<protein>
    <recommendedName>
        <fullName evidence="18">Aquaporin-4</fullName>
    </recommendedName>
</protein>
<evidence type="ECO:0000256" key="15">
    <source>
        <dbReference type="ARBA" id="ARBA00023180"/>
    </source>
</evidence>
<evidence type="ECO:0000256" key="5">
    <source>
        <dbReference type="ARBA" id="ARBA00006175"/>
    </source>
</evidence>
<evidence type="ECO:0000313" key="22">
    <source>
        <dbReference type="Ensembl" id="ENSMMOP00000004301.1"/>
    </source>
</evidence>
<keyword evidence="11" id="KW-0967">Endosome</keyword>
<evidence type="ECO:0000256" key="2">
    <source>
        <dbReference type="ARBA" id="ARBA00004415"/>
    </source>
</evidence>
<dbReference type="GO" id="GO:0042995">
    <property type="term" value="C:cell projection"/>
    <property type="evidence" value="ECO:0007669"/>
    <property type="project" value="UniProtKB-SubCell"/>
</dbReference>
<evidence type="ECO:0000256" key="18">
    <source>
        <dbReference type="ARBA" id="ARBA00040878"/>
    </source>
</evidence>
<dbReference type="PANTHER" id="PTHR19139:SF34">
    <property type="entry name" value="AQUAPORIN-4"/>
    <property type="match status" value="1"/>
</dbReference>
<keyword evidence="15" id="KW-0325">Glycoprotein</keyword>
<feature type="transmembrane region" description="Helical" evidence="21">
    <location>
        <begin position="117"/>
        <end position="139"/>
    </location>
</feature>
<evidence type="ECO:0000256" key="10">
    <source>
        <dbReference type="ARBA" id="ARBA00022737"/>
    </source>
</evidence>
<sequence length="272" mass="28501">MTETNNADSFQVLEMGKPDEGVTSRMNRWCSASARRDFFEQRLQPCLAELLGTAVFVCVGCVSGVRSVGVADGIQSALAHGLALGVLILIFGPISGGHFNPAVSVSAYLCGGLELRLLPAYILAQLFGGVVGAGLAKAVSPPDLYTTSIGGAIRVDPSALIALTVAEVILTSFLTSVVCMGAINSQTRSILAPFGIGLTVTAFDALALAFDVKLGAICGACMNPARAFGPAIIAGHWDKHWVYWIGPVCGALITAFHIRFLFGDRETRIVSK</sequence>
<evidence type="ECO:0000256" key="17">
    <source>
        <dbReference type="ARBA" id="ARBA00023288"/>
    </source>
</evidence>
<keyword evidence="16" id="KW-0966">Cell projection</keyword>
<dbReference type="InterPro" id="IPR023271">
    <property type="entry name" value="Aquaporin-like"/>
</dbReference>
<reference evidence="22" key="2">
    <citation type="submission" date="2025-09" db="UniProtKB">
        <authorList>
            <consortium name="Ensembl"/>
        </authorList>
    </citation>
    <scope>IDENTIFICATION</scope>
</reference>
<feature type="transmembrane region" description="Helical" evidence="21">
    <location>
        <begin position="46"/>
        <end position="65"/>
    </location>
</feature>